<feature type="non-terminal residue" evidence="2">
    <location>
        <position position="1"/>
    </location>
</feature>
<sequence length="158" mass="17539">CPDLGAYPQSELIVTCQRCNAYSVVCCQHTAKQSTLSGRVCHHRKVSFTDGACSRNGAQDTTAGIGVAMGTAEDQHMAIPIDDTVEINRDARRTSQRAELLAAMEGVRKLLRRKEDHEEHYHPSGNRNQGQGSEYIIGTDFEYVVLDMSDWLPAWKVS</sequence>
<proteinExistence type="predicted"/>
<dbReference type="Gene3D" id="3.30.420.10">
    <property type="entry name" value="Ribonuclease H-like superfamily/Ribonuclease H"/>
    <property type="match status" value="1"/>
</dbReference>
<name>A0A5C3Q002_9AGAR</name>
<dbReference type="Pfam" id="PF00075">
    <property type="entry name" value="RNase_H"/>
    <property type="match status" value="1"/>
</dbReference>
<evidence type="ECO:0000313" key="3">
    <source>
        <dbReference type="Proteomes" id="UP000305067"/>
    </source>
</evidence>
<reference evidence="2 3" key="1">
    <citation type="journal article" date="2019" name="Nat. Ecol. Evol.">
        <title>Megaphylogeny resolves global patterns of mushroom evolution.</title>
        <authorList>
            <person name="Varga T."/>
            <person name="Krizsan K."/>
            <person name="Foldi C."/>
            <person name="Dima B."/>
            <person name="Sanchez-Garcia M."/>
            <person name="Sanchez-Ramirez S."/>
            <person name="Szollosi G.J."/>
            <person name="Szarkandi J.G."/>
            <person name="Papp V."/>
            <person name="Albert L."/>
            <person name="Andreopoulos W."/>
            <person name="Angelini C."/>
            <person name="Antonin V."/>
            <person name="Barry K.W."/>
            <person name="Bougher N.L."/>
            <person name="Buchanan P."/>
            <person name="Buyck B."/>
            <person name="Bense V."/>
            <person name="Catcheside P."/>
            <person name="Chovatia M."/>
            <person name="Cooper J."/>
            <person name="Damon W."/>
            <person name="Desjardin D."/>
            <person name="Finy P."/>
            <person name="Geml J."/>
            <person name="Haridas S."/>
            <person name="Hughes K."/>
            <person name="Justo A."/>
            <person name="Karasinski D."/>
            <person name="Kautmanova I."/>
            <person name="Kiss B."/>
            <person name="Kocsube S."/>
            <person name="Kotiranta H."/>
            <person name="LaButti K.M."/>
            <person name="Lechner B.E."/>
            <person name="Liimatainen K."/>
            <person name="Lipzen A."/>
            <person name="Lukacs Z."/>
            <person name="Mihaltcheva S."/>
            <person name="Morgado L.N."/>
            <person name="Niskanen T."/>
            <person name="Noordeloos M.E."/>
            <person name="Ohm R.A."/>
            <person name="Ortiz-Santana B."/>
            <person name="Ovrebo C."/>
            <person name="Racz N."/>
            <person name="Riley R."/>
            <person name="Savchenko A."/>
            <person name="Shiryaev A."/>
            <person name="Soop K."/>
            <person name="Spirin V."/>
            <person name="Szebenyi C."/>
            <person name="Tomsovsky M."/>
            <person name="Tulloss R.E."/>
            <person name="Uehling J."/>
            <person name="Grigoriev I.V."/>
            <person name="Vagvolgyi C."/>
            <person name="Papp T."/>
            <person name="Martin F.M."/>
            <person name="Miettinen O."/>
            <person name="Hibbett D.S."/>
            <person name="Nagy L.G."/>
        </authorList>
    </citation>
    <scope>NUCLEOTIDE SEQUENCE [LARGE SCALE GENOMIC DNA]</scope>
    <source>
        <strain evidence="2 3">CBS 309.79</strain>
    </source>
</reference>
<keyword evidence="3" id="KW-1185">Reference proteome</keyword>
<dbReference type="OrthoDB" id="407198at2759"/>
<organism evidence="2 3">
    <name type="scientific">Pterulicium gracile</name>
    <dbReference type="NCBI Taxonomy" id="1884261"/>
    <lineage>
        <taxon>Eukaryota</taxon>
        <taxon>Fungi</taxon>
        <taxon>Dikarya</taxon>
        <taxon>Basidiomycota</taxon>
        <taxon>Agaricomycotina</taxon>
        <taxon>Agaricomycetes</taxon>
        <taxon>Agaricomycetidae</taxon>
        <taxon>Agaricales</taxon>
        <taxon>Pleurotineae</taxon>
        <taxon>Pterulaceae</taxon>
        <taxon>Pterulicium</taxon>
    </lineage>
</organism>
<dbReference type="PROSITE" id="PS50879">
    <property type="entry name" value="RNASE_H_1"/>
    <property type="match status" value="1"/>
</dbReference>
<dbReference type="GO" id="GO:0004523">
    <property type="term" value="F:RNA-DNA hybrid ribonuclease activity"/>
    <property type="evidence" value="ECO:0007669"/>
    <property type="project" value="InterPro"/>
</dbReference>
<dbReference type="STRING" id="1884261.A0A5C3Q002"/>
<evidence type="ECO:0000259" key="1">
    <source>
        <dbReference type="PROSITE" id="PS50879"/>
    </source>
</evidence>
<gene>
    <name evidence="2" type="ORF">BDV98DRAFT_482272</name>
</gene>
<dbReference type="EMBL" id="ML178885">
    <property type="protein sequence ID" value="TFK95444.1"/>
    <property type="molecule type" value="Genomic_DNA"/>
</dbReference>
<dbReference type="InterPro" id="IPR036397">
    <property type="entry name" value="RNaseH_sf"/>
</dbReference>
<dbReference type="InterPro" id="IPR012337">
    <property type="entry name" value="RNaseH-like_sf"/>
</dbReference>
<dbReference type="SUPFAM" id="SSF53098">
    <property type="entry name" value="Ribonuclease H-like"/>
    <property type="match status" value="1"/>
</dbReference>
<feature type="domain" description="RNase H type-1" evidence="1">
    <location>
        <begin position="41"/>
        <end position="158"/>
    </location>
</feature>
<feature type="non-terminal residue" evidence="2">
    <location>
        <position position="158"/>
    </location>
</feature>
<protein>
    <recommendedName>
        <fullName evidence="1">RNase H type-1 domain-containing protein</fullName>
    </recommendedName>
</protein>
<evidence type="ECO:0000313" key="2">
    <source>
        <dbReference type="EMBL" id="TFK95444.1"/>
    </source>
</evidence>
<dbReference type="InterPro" id="IPR002156">
    <property type="entry name" value="RNaseH_domain"/>
</dbReference>
<accession>A0A5C3Q002</accession>
<dbReference type="Proteomes" id="UP000305067">
    <property type="component" value="Unassembled WGS sequence"/>
</dbReference>
<dbReference type="AlphaFoldDB" id="A0A5C3Q002"/>
<dbReference type="GO" id="GO:0003676">
    <property type="term" value="F:nucleic acid binding"/>
    <property type="evidence" value="ECO:0007669"/>
    <property type="project" value="InterPro"/>
</dbReference>